<reference evidence="6 7" key="1">
    <citation type="journal article" date="2018" name="BMC Genomics">
        <title>Whole genome sequencing and function prediction of 133 gut anaerobes isolated from chicken caecum in pure cultures.</title>
        <authorList>
            <person name="Medvecky M."/>
            <person name="Cejkova D."/>
            <person name="Polansky O."/>
            <person name="Karasova D."/>
            <person name="Kubasova T."/>
            <person name="Cizek A."/>
            <person name="Rychlik I."/>
        </authorList>
    </citation>
    <scope>NUCLEOTIDE SEQUENCE [LARGE SCALE GENOMIC DNA]</scope>
    <source>
        <strain evidence="6 7">An13</strain>
    </source>
</reference>
<dbReference type="OrthoDB" id="9791546at2"/>
<dbReference type="GO" id="GO:0022857">
    <property type="term" value="F:transmembrane transporter activity"/>
    <property type="evidence" value="ECO:0007669"/>
    <property type="project" value="UniProtKB-ARBA"/>
</dbReference>
<dbReference type="EMBL" id="NFLJ01000048">
    <property type="protein sequence ID" value="OUQ31951.1"/>
    <property type="molecule type" value="Genomic_DNA"/>
</dbReference>
<keyword evidence="2" id="KW-0813">Transport</keyword>
<keyword evidence="3" id="KW-0547">Nucleotide-binding</keyword>
<evidence type="ECO:0000256" key="2">
    <source>
        <dbReference type="ARBA" id="ARBA00022448"/>
    </source>
</evidence>
<dbReference type="GO" id="GO:0005524">
    <property type="term" value="F:ATP binding"/>
    <property type="evidence" value="ECO:0007669"/>
    <property type="project" value="UniProtKB-KW"/>
</dbReference>
<dbReference type="InterPro" id="IPR003593">
    <property type="entry name" value="AAA+_ATPase"/>
</dbReference>
<dbReference type="SUPFAM" id="SSF52540">
    <property type="entry name" value="P-loop containing nucleoside triphosphate hydrolases"/>
    <property type="match status" value="1"/>
</dbReference>
<dbReference type="Pfam" id="PF00005">
    <property type="entry name" value="ABC_tran"/>
    <property type="match status" value="1"/>
</dbReference>
<sequence>MNGVIIVAQSLTKIYDQMTDYPVKSLDHVSLEVKDGEFIAIMGPSGSGKTTLIQCLSTMDQPTDGQVYLYGQPLSHFTDYEICQFRNQKIGFIFQDYQLLDYLTIEENIAFPLSMNNVPTNKIKERVQKISYKIGVEDILKKYPGECSGGQKQRVAIARAFIGQPEMIIADEPTGNLDSQNTFELMNILKAFHEKERKTIVLVTHDVMVASYASRLLYIQDGKITEQLHRDDFQNQNEYFKHIVKLNSQERYMLFQNG</sequence>
<dbReference type="GO" id="GO:0016887">
    <property type="term" value="F:ATP hydrolysis activity"/>
    <property type="evidence" value="ECO:0007669"/>
    <property type="project" value="InterPro"/>
</dbReference>
<dbReference type="InterPro" id="IPR017911">
    <property type="entry name" value="MacB-like_ATP-bd"/>
</dbReference>
<feature type="domain" description="ABC transporter" evidence="5">
    <location>
        <begin position="6"/>
        <end position="246"/>
    </location>
</feature>
<organism evidence="6 7">
    <name type="scientific">Massilimicrobiota timonensis</name>
    <dbReference type="NCBI Taxonomy" id="1776392"/>
    <lineage>
        <taxon>Bacteria</taxon>
        <taxon>Bacillati</taxon>
        <taxon>Bacillota</taxon>
        <taxon>Erysipelotrichia</taxon>
        <taxon>Erysipelotrichales</taxon>
        <taxon>Erysipelotrichaceae</taxon>
        <taxon>Massilimicrobiota</taxon>
    </lineage>
</organism>
<comment type="caution">
    <text evidence="6">The sequence shown here is derived from an EMBL/GenBank/DDBJ whole genome shotgun (WGS) entry which is preliminary data.</text>
</comment>
<dbReference type="AlphaFoldDB" id="A0A1Y4SSI3"/>
<dbReference type="Proteomes" id="UP000195305">
    <property type="component" value="Unassembled WGS sequence"/>
</dbReference>
<dbReference type="PROSITE" id="PS50893">
    <property type="entry name" value="ABC_TRANSPORTER_2"/>
    <property type="match status" value="1"/>
</dbReference>
<dbReference type="SMART" id="SM00382">
    <property type="entry name" value="AAA"/>
    <property type="match status" value="1"/>
</dbReference>
<accession>A0A1Y4SSI3</accession>
<dbReference type="InterPro" id="IPR017871">
    <property type="entry name" value="ABC_transporter-like_CS"/>
</dbReference>
<keyword evidence="4 6" id="KW-0067">ATP-binding</keyword>
<dbReference type="RefSeq" id="WP_087359934.1">
    <property type="nucleotide sequence ID" value="NZ_NFLJ01000048.1"/>
</dbReference>
<dbReference type="PANTHER" id="PTHR42798">
    <property type="entry name" value="LIPOPROTEIN-RELEASING SYSTEM ATP-BINDING PROTEIN LOLD"/>
    <property type="match status" value="1"/>
</dbReference>
<evidence type="ECO:0000259" key="5">
    <source>
        <dbReference type="PROSITE" id="PS50893"/>
    </source>
</evidence>
<proteinExistence type="inferred from homology"/>
<evidence type="ECO:0000256" key="3">
    <source>
        <dbReference type="ARBA" id="ARBA00022741"/>
    </source>
</evidence>
<dbReference type="InterPro" id="IPR003439">
    <property type="entry name" value="ABC_transporter-like_ATP-bd"/>
</dbReference>
<comment type="similarity">
    <text evidence="1">Belongs to the ABC transporter superfamily.</text>
</comment>
<keyword evidence="7" id="KW-1185">Reference proteome</keyword>
<dbReference type="Gene3D" id="3.40.50.300">
    <property type="entry name" value="P-loop containing nucleotide triphosphate hydrolases"/>
    <property type="match status" value="1"/>
</dbReference>
<evidence type="ECO:0000313" key="7">
    <source>
        <dbReference type="Proteomes" id="UP000195305"/>
    </source>
</evidence>
<dbReference type="PANTHER" id="PTHR42798:SF7">
    <property type="entry name" value="ALPHA-D-RIBOSE 1-METHYLPHOSPHONATE 5-TRIPHOSPHATE SYNTHASE SUBUNIT PHNL"/>
    <property type="match status" value="1"/>
</dbReference>
<evidence type="ECO:0000256" key="1">
    <source>
        <dbReference type="ARBA" id="ARBA00005417"/>
    </source>
</evidence>
<gene>
    <name evidence="6" type="ORF">B5E75_12830</name>
</gene>
<evidence type="ECO:0000313" key="6">
    <source>
        <dbReference type="EMBL" id="OUQ31951.1"/>
    </source>
</evidence>
<dbReference type="PROSITE" id="PS00211">
    <property type="entry name" value="ABC_TRANSPORTER_1"/>
    <property type="match status" value="1"/>
</dbReference>
<dbReference type="GO" id="GO:0098796">
    <property type="term" value="C:membrane protein complex"/>
    <property type="evidence" value="ECO:0007669"/>
    <property type="project" value="UniProtKB-ARBA"/>
</dbReference>
<dbReference type="FunFam" id="3.40.50.300:FF:000032">
    <property type="entry name" value="Export ABC transporter ATP-binding protein"/>
    <property type="match status" value="1"/>
</dbReference>
<dbReference type="InterPro" id="IPR027417">
    <property type="entry name" value="P-loop_NTPase"/>
</dbReference>
<protein>
    <submittedName>
        <fullName evidence="6">Bacitracin ABC transporter ATP-binding protein</fullName>
    </submittedName>
</protein>
<evidence type="ECO:0000256" key="4">
    <source>
        <dbReference type="ARBA" id="ARBA00022840"/>
    </source>
</evidence>
<dbReference type="CDD" id="cd03255">
    <property type="entry name" value="ABC_MJ0796_LolCDE_FtsE"/>
    <property type="match status" value="1"/>
</dbReference>
<name>A0A1Y4SSI3_9FIRM</name>